<evidence type="ECO:0000256" key="3">
    <source>
        <dbReference type="ARBA" id="ARBA00012744"/>
    </source>
</evidence>
<comment type="similarity">
    <text evidence="2">Belongs to the glycosyl hydrolase 3 family.</text>
</comment>
<dbReference type="InterPro" id="IPR036881">
    <property type="entry name" value="Glyco_hydro_3_C_sf"/>
</dbReference>
<dbReference type="EMBL" id="PDLN01000016">
    <property type="protein sequence ID" value="RDW64093.1"/>
    <property type="molecule type" value="Genomic_DNA"/>
</dbReference>
<dbReference type="Gene3D" id="3.20.20.300">
    <property type="entry name" value="Glycoside hydrolase, family 3, N-terminal domain"/>
    <property type="match status" value="1"/>
</dbReference>
<dbReference type="SUPFAM" id="SSF51445">
    <property type="entry name" value="(Trans)glycosidases"/>
    <property type="match status" value="1"/>
</dbReference>
<keyword evidence="4" id="KW-0732">Signal</keyword>
<proteinExistence type="inferred from homology"/>
<feature type="domain" description="Glycoside hydrolase family 3 N-terminal" evidence="10">
    <location>
        <begin position="64"/>
        <end position="376"/>
    </location>
</feature>
<keyword evidence="13" id="KW-1185">Reference proteome</keyword>
<evidence type="ECO:0000259" key="11">
    <source>
        <dbReference type="Pfam" id="PF01915"/>
    </source>
</evidence>
<keyword evidence="7" id="KW-0119">Carbohydrate metabolism</keyword>
<comment type="catalytic activity">
    <reaction evidence="1">
        <text>Hydrolysis of terminal, non-reducing beta-D-glucosyl residues with release of beta-D-glucose.</text>
        <dbReference type="EC" id="3.2.1.21"/>
    </reaction>
</comment>
<evidence type="ECO:0000256" key="2">
    <source>
        <dbReference type="ARBA" id="ARBA00005336"/>
    </source>
</evidence>
<evidence type="ECO:0000313" key="13">
    <source>
        <dbReference type="Proteomes" id="UP000256328"/>
    </source>
</evidence>
<sequence>MSEMLPYRDASLPIDERVEDLLSRMTLAEKSGQLFHNMISMGPQGELSSGDAAYEIPSTEELVQSRLMTHFNLVGAINDARLAAEWYNRLQQLALSTRLGIPITLSTDPRNHFEDNVGTSSRAGVFSQWPEPLGFAALRSSELIHHFADISRQEYLAVGIRCALHPQVDLATEPRWARINQTFGEDADLSSTLVQAYIRGFQGDSLGKESVSAMTKHFPGGGAQMDGEDAHFTYGREQVYPGNNFEYHLKPFIAAIEAGTSQMMPYYGMPVGTEYEEVGFAFNKGIIQGILRDRLGFQGIICTDWGLITDAIILGQDMPARAWGCEDLSEIQRAKKILDAGCDQFGGESRPELVIQLVESGQLPESRIDQSVRRILHQKFQQGLFDNPFVDVDAAAKIVGKDSFCAEGIATQCRSFTLLKNDSAILPMRISDKPLKLYLEGLSLDLLKTRLSKSDIELVSNPSDADLALLRLRCPYEPRSGGFEKKFHAGSLAYSPSEVSRLQNIFSSCPTIVDVYLDRPAVIPEIAANCTALLVNYGAEVSAFIDVVFGKASPEGKLPFDLPRSMDAVKASRSDVPYDTADAVFKFGDGLRYA</sequence>
<evidence type="ECO:0000313" key="12">
    <source>
        <dbReference type="EMBL" id="RDW64093.1"/>
    </source>
</evidence>
<dbReference type="GO" id="GO:0008422">
    <property type="term" value="F:beta-glucosidase activity"/>
    <property type="evidence" value="ECO:0007669"/>
    <property type="project" value="UniProtKB-EC"/>
</dbReference>
<dbReference type="InterPro" id="IPR001764">
    <property type="entry name" value="Glyco_hydro_3_N"/>
</dbReference>
<dbReference type="Proteomes" id="UP000256328">
    <property type="component" value="Unassembled WGS sequence"/>
</dbReference>
<keyword evidence="6" id="KW-0325">Glycoprotein</keyword>
<evidence type="ECO:0000256" key="1">
    <source>
        <dbReference type="ARBA" id="ARBA00000448"/>
    </source>
</evidence>
<dbReference type="EC" id="3.2.1.21" evidence="3"/>
<dbReference type="AlphaFoldDB" id="A0A3D8QQK1"/>
<dbReference type="Pfam" id="PF00933">
    <property type="entry name" value="Glyco_hydro_3"/>
    <property type="match status" value="1"/>
</dbReference>
<dbReference type="InterPro" id="IPR036962">
    <property type="entry name" value="Glyco_hydro_3_N_sf"/>
</dbReference>
<evidence type="ECO:0000256" key="6">
    <source>
        <dbReference type="ARBA" id="ARBA00023180"/>
    </source>
</evidence>
<dbReference type="PANTHER" id="PTHR30620:SF16">
    <property type="entry name" value="LYSOSOMAL BETA GLUCOSIDASE"/>
    <property type="match status" value="1"/>
</dbReference>
<feature type="domain" description="Glycoside hydrolase family 3 C-terminal" evidence="11">
    <location>
        <begin position="490"/>
        <end position="593"/>
    </location>
</feature>
<keyword evidence="5" id="KW-0378">Hydrolase</keyword>
<dbReference type="InterPro" id="IPR002772">
    <property type="entry name" value="Glyco_hydro_3_C"/>
</dbReference>
<protein>
    <recommendedName>
        <fullName evidence="3">beta-glucosidase</fullName>
        <ecNumber evidence="3">3.2.1.21</ecNumber>
    </recommendedName>
</protein>
<dbReference type="GO" id="GO:0009251">
    <property type="term" value="P:glucan catabolic process"/>
    <property type="evidence" value="ECO:0007669"/>
    <property type="project" value="TreeGrafter"/>
</dbReference>
<dbReference type="PANTHER" id="PTHR30620">
    <property type="entry name" value="PERIPLASMIC BETA-GLUCOSIDASE-RELATED"/>
    <property type="match status" value="1"/>
</dbReference>
<evidence type="ECO:0000259" key="10">
    <source>
        <dbReference type="Pfam" id="PF00933"/>
    </source>
</evidence>
<evidence type="ECO:0000256" key="8">
    <source>
        <dbReference type="ARBA" id="ARBA00023295"/>
    </source>
</evidence>
<evidence type="ECO:0000256" key="4">
    <source>
        <dbReference type="ARBA" id="ARBA00022729"/>
    </source>
</evidence>
<evidence type="ECO:0000256" key="5">
    <source>
        <dbReference type="ARBA" id="ARBA00022801"/>
    </source>
</evidence>
<dbReference type="Gene3D" id="3.40.50.1700">
    <property type="entry name" value="Glycoside hydrolase family 3 C-terminal domain"/>
    <property type="match status" value="1"/>
</dbReference>
<dbReference type="InterPro" id="IPR017853">
    <property type="entry name" value="GH"/>
</dbReference>
<comment type="caution">
    <text evidence="12">The sequence shown here is derived from an EMBL/GenBank/DDBJ whole genome shotgun (WGS) entry which is preliminary data.</text>
</comment>
<evidence type="ECO:0000256" key="9">
    <source>
        <dbReference type="ARBA" id="ARBA00023326"/>
    </source>
</evidence>
<accession>A0A3D8QQK1</accession>
<name>A0A3D8QQK1_9HELO</name>
<dbReference type="InterPro" id="IPR051915">
    <property type="entry name" value="Cellulose_Degrad_GH3"/>
</dbReference>
<keyword evidence="9" id="KW-0624">Polysaccharide degradation</keyword>
<keyword evidence="8" id="KW-0326">Glycosidase</keyword>
<dbReference type="PRINTS" id="PR00133">
    <property type="entry name" value="GLHYDRLASE3"/>
</dbReference>
<reference evidence="12 13" key="1">
    <citation type="journal article" date="2018" name="IMA Fungus">
        <title>IMA Genome-F 9: Draft genome sequence of Annulohypoxylon stygium, Aspergillus mulundensis, Berkeleyomyces basicola (syn. Thielaviopsis basicola), Ceratocystis smalleyi, two Cercospora beticola strains, Coleophoma cylindrospora, Fusarium fracticaudum, Phialophora cf. hyalina, and Morchella septimelata.</title>
        <authorList>
            <person name="Wingfield B.D."/>
            <person name="Bills G.F."/>
            <person name="Dong Y."/>
            <person name="Huang W."/>
            <person name="Nel W.J."/>
            <person name="Swalarsk-Parry B.S."/>
            <person name="Vaghefi N."/>
            <person name="Wilken P.M."/>
            <person name="An Z."/>
            <person name="de Beer Z.W."/>
            <person name="De Vos L."/>
            <person name="Chen L."/>
            <person name="Duong T.A."/>
            <person name="Gao Y."/>
            <person name="Hammerbacher A."/>
            <person name="Kikkert J.R."/>
            <person name="Li Y."/>
            <person name="Li H."/>
            <person name="Li K."/>
            <person name="Li Q."/>
            <person name="Liu X."/>
            <person name="Ma X."/>
            <person name="Naidoo K."/>
            <person name="Pethybridge S.J."/>
            <person name="Sun J."/>
            <person name="Steenkamp E.T."/>
            <person name="van der Nest M.A."/>
            <person name="van Wyk S."/>
            <person name="Wingfield M.J."/>
            <person name="Xiong C."/>
            <person name="Yue Q."/>
            <person name="Zhang X."/>
        </authorList>
    </citation>
    <scope>NUCLEOTIDE SEQUENCE [LARGE SCALE GENOMIC DNA]</scope>
    <source>
        <strain evidence="12 13">BP5796</strain>
    </source>
</reference>
<dbReference type="SUPFAM" id="SSF52279">
    <property type="entry name" value="Beta-D-glucan exohydrolase, C-terminal domain"/>
    <property type="match status" value="1"/>
</dbReference>
<gene>
    <name evidence="12" type="ORF">BP5796_10595</name>
</gene>
<dbReference type="Pfam" id="PF01915">
    <property type="entry name" value="Glyco_hydro_3_C"/>
    <property type="match status" value="1"/>
</dbReference>
<organism evidence="12 13">
    <name type="scientific">Coleophoma crateriformis</name>
    <dbReference type="NCBI Taxonomy" id="565419"/>
    <lineage>
        <taxon>Eukaryota</taxon>
        <taxon>Fungi</taxon>
        <taxon>Dikarya</taxon>
        <taxon>Ascomycota</taxon>
        <taxon>Pezizomycotina</taxon>
        <taxon>Leotiomycetes</taxon>
        <taxon>Helotiales</taxon>
        <taxon>Dermateaceae</taxon>
        <taxon>Coleophoma</taxon>
    </lineage>
</organism>
<evidence type="ECO:0000256" key="7">
    <source>
        <dbReference type="ARBA" id="ARBA00023277"/>
    </source>
</evidence>
<dbReference type="OrthoDB" id="416222at2759"/>